<dbReference type="PANTHER" id="PTHR31973:SF195">
    <property type="entry name" value="MUDR FAMILY TRANSPOSASE"/>
    <property type="match status" value="1"/>
</dbReference>
<dbReference type="InterPro" id="IPR018289">
    <property type="entry name" value="MULE_transposase_dom"/>
</dbReference>
<evidence type="ECO:0000313" key="3">
    <source>
        <dbReference type="EMBL" id="KAK2655946.1"/>
    </source>
</evidence>
<feature type="domain" description="MULE transposase" evidence="2">
    <location>
        <begin position="448"/>
        <end position="542"/>
    </location>
</feature>
<keyword evidence="4" id="KW-1185">Reference proteome</keyword>
<dbReference type="Proteomes" id="UP001280121">
    <property type="component" value="Unassembled WGS sequence"/>
</dbReference>
<gene>
    <name evidence="3" type="ORF">Ddye_008998</name>
</gene>
<dbReference type="AlphaFoldDB" id="A0AAE0CLW5"/>
<protein>
    <recommendedName>
        <fullName evidence="2">MULE transposase domain-containing protein</fullName>
    </recommendedName>
</protein>
<sequence length="658" mass="75134">MDETKLVIHHGGSWMGNCYEGGMTKWVNVPRCVSYDGLVKLVEDVVKVDVARYNIQLWSLAFTISGTAHSRIKNDNDMSCMINVDKLLPEVFVSVYMKETTNCVQDDNLCNIPTSQPVYGGFLRQLAGYGSIPIVDPRVCNDETIDDDENNQWPDSDNSDDSSIPNVGRGSHDDEYWHDGVGCGSGSVGGHGCAGPSGFATFNIVSFREDGLGDDVDQTSEHASPQAWVIPRSERYSFEPISTEEGCSNDGRLYKGRLFQCKKDLKGTLNMYALKEGFEVRIRRSSNTRYEAGRKDGECDFYLYGIKMQKGQYYMVRMFVKDHTCNIDGFHAHLRQVNSWTVGELFAPELQVHGHSLKPKDIMVEMQVEQELHLLYSKAWRAKDHAETSVFGPPEESFKLLPAYCHRLDEVNPGTITALKTNVANQFEYMFIAHAASLHGFRTMIRPVIEIDGTHLKGKFTGIMFVAICLDTNNQVFPLAYGFGDVEDEMSWTWFLNELENAIGSPKDCMIIFDRHLGIKVAMEKVYPNVPLGYCVFHMAQNIKKDYKRKDVSLLFKQAWKAYQKSEFKETMLEMMKVNRVAFEDLMNVGPERWSRAYSPVRRYRLMTSSVSESMNSCLVHARQMPITTMIEFIRDMLHKWFYKRRTKAEKTRTQLTP</sequence>
<comment type="caution">
    <text evidence="3">The sequence shown here is derived from an EMBL/GenBank/DDBJ whole genome shotgun (WGS) entry which is preliminary data.</text>
</comment>
<feature type="region of interest" description="Disordered" evidence="1">
    <location>
        <begin position="140"/>
        <end position="171"/>
    </location>
</feature>
<proteinExistence type="predicted"/>
<name>A0AAE0CLW5_9ROSI</name>
<dbReference type="Pfam" id="PF10551">
    <property type="entry name" value="MULE"/>
    <property type="match status" value="1"/>
</dbReference>
<evidence type="ECO:0000259" key="2">
    <source>
        <dbReference type="Pfam" id="PF10551"/>
    </source>
</evidence>
<dbReference type="PANTHER" id="PTHR31973">
    <property type="entry name" value="POLYPROTEIN, PUTATIVE-RELATED"/>
    <property type="match status" value="1"/>
</dbReference>
<reference evidence="3" key="1">
    <citation type="journal article" date="2023" name="Plant J.">
        <title>Genome sequences and population genomics provide insights into the demographic history, inbreeding, and mutation load of two 'living fossil' tree species of Dipteronia.</title>
        <authorList>
            <person name="Feng Y."/>
            <person name="Comes H.P."/>
            <person name="Chen J."/>
            <person name="Zhu S."/>
            <person name="Lu R."/>
            <person name="Zhang X."/>
            <person name="Li P."/>
            <person name="Qiu J."/>
            <person name="Olsen K.M."/>
            <person name="Qiu Y."/>
        </authorList>
    </citation>
    <scope>NUCLEOTIDE SEQUENCE</scope>
    <source>
        <strain evidence="3">KIB01</strain>
    </source>
</reference>
<organism evidence="3 4">
    <name type="scientific">Dipteronia dyeriana</name>
    <dbReference type="NCBI Taxonomy" id="168575"/>
    <lineage>
        <taxon>Eukaryota</taxon>
        <taxon>Viridiplantae</taxon>
        <taxon>Streptophyta</taxon>
        <taxon>Embryophyta</taxon>
        <taxon>Tracheophyta</taxon>
        <taxon>Spermatophyta</taxon>
        <taxon>Magnoliopsida</taxon>
        <taxon>eudicotyledons</taxon>
        <taxon>Gunneridae</taxon>
        <taxon>Pentapetalae</taxon>
        <taxon>rosids</taxon>
        <taxon>malvids</taxon>
        <taxon>Sapindales</taxon>
        <taxon>Sapindaceae</taxon>
        <taxon>Hippocastanoideae</taxon>
        <taxon>Acereae</taxon>
        <taxon>Dipteronia</taxon>
    </lineage>
</organism>
<evidence type="ECO:0000313" key="4">
    <source>
        <dbReference type="Proteomes" id="UP001280121"/>
    </source>
</evidence>
<evidence type="ECO:0000256" key="1">
    <source>
        <dbReference type="SAM" id="MobiDB-lite"/>
    </source>
</evidence>
<accession>A0AAE0CLW5</accession>
<dbReference type="EMBL" id="JANJYI010000003">
    <property type="protein sequence ID" value="KAK2655946.1"/>
    <property type="molecule type" value="Genomic_DNA"/>
</dbReference>